<dbReference type="EMBL" id="VWRR01000018">
    <property type="protein sequence ID" value="KAF6000639.1"/>
    <property type="molecule type" value="Genomic_DNA"/>
</dbReference>
<keyword evidence="7" id="KW-0479">Metal-binding</keyword>
<evidence type="ECO:0000313" key="16">
    <source>
        <dbReference type="Proteomes" id="UP000530660"/>
    </source>
</evidence>
<dbReference type="FunFam" id="3.30.70.3000:FF:000001">
    <property type="entry name" value="tRNA(His) guanylyltransferase"/>
    <property type="match status" value="1"/>
</dbReference>
<dbReference type="Gene3D" id="3.30.70.3000">
    <property type="match status" value="1"/>
</dbReference>
<evidence type="ECO:0000256" key="5">
    <source>
        <dbReference type="ARBA" id="ARBA00022694"/>
    </source>
</evidence>
<comment type="cofactor">
    <cofactor evidence="1">
        <name>Mg(2+)</name>
        <dbReference type="ChEBI" id="CHEBI:18420"/>
    </cofactor>
</comment>
<evidence type="ECO:0000313" key="15">
    <source>
        <dbReference type="EMBL" id="KAF6000639.1"/>
    </source>
</evidence>
<dbReference type="GO" id="GO:0000287">
    <property type="term" value="F:magnesium ion binding"/>
    <property type="evidence" value="ECO:0007669"/>
    <property type="project" value="InterPro"/>
</dbReference>
<dbReference type="Pfam" id="PF04446">
    <property type="entry name" value="Thg1"/>
    <property type="match status" value="1"/>
</dbReference>
<keyword evidence="4" id="KW-0808">Transferase</keyword>
<dbReference type="GO" id="GO:0005525">
    <property type="term" value="F:GTP binding"/>
    <property type="evidence" value="ECO:0007669"/>
    <property type="project" value="UniProtKB-KW"/>
</dbReference>
<dbReference type="Proteomes" id="UP000530660">
    <property type="component" value="Unassembled WGS sequence"/>
</dbReference>
<keyword evidence="8" id="KW-0547">Nucleotide-binding</keyword>
<keyword evidence="5" id="KW-0819">tRNA processing</keyword>
<feature type="domain" description="Thg1 C-terminal" evidence="14">
    <location>
        <begin position="201"/>
        <end position="312"/>
    </location>
</feature>
<comment type="similarity">
    <text evidence="2">Belongs to the tRNA(His) guanylyltransferase family.</text>
</comment>
<keyword evidence="9" id="KW-0460">Magnesium</keyword>
<gene>
    <name evidence="15" type="ORF">F1559_000394</name>
</gene>
<organism evidence="15 16">
    <name type="scientific">Cyanidiococcus yangmingshanensis</name>
    <dbReference type="NCBI Taxonomy" id="2690220"/>
    <lineage>
        <taxon>Eukaryota</taxon>
        <taxon>Rhodophyta</taxon>
        <taxon>Bangiophyceae</taxon>
        <taxon>Cyanidiales</taxon>
        <taxon>Cyanidiaceae</taxon>
        <taxon>Cyanidiococcus</taxon>
    </lineage>
</organism>
<keyword evidence="6" id="KW-0548">Nucleotidyltransferase</keyword>
<dbReference type="InterPro" id="IPR024956">
    <property type="entry name" value="tRNAHis_GuaTrfase_cat"/>
</dbReference>
<reference evidence="15 16" key="1">
    <citation type="journal article" date="2020" name="J. Phycol.">
        <title>Comparative genome analysis reveals Cyanidiococcus gen. nov., a new extremophilic red algal genus sister to Cyanidioschyzon (Cyanidioschyzonaceae, Rhodophyta).</title>
        <authorList>
            <person name="Liu S.-L."/>
            <person name="Chiang Y.-R."/>
            <person name="Yoon H.S."/>
            <person name="Fu H.-Y."/>
        </authorList>
    </citation>
    <scope>NUCLEOTIDE SEQUENCE [LARGE SCALE GENOMIC DNA]</scope>
    <source>
        <strain evidence="15 16">THAL066</strain>
    </source>
</reference>
<evidence type="ECO:0000256" key="7">
    <source>
        <dbReference type="ARBA" id="ARBA00022723"/>
    </source>
</evidence>
<evidence type="ECO:0000256" key="1">
    <source>
        <dbReference type="ARBA" id="ARBA00001946"/>
    </source>
</evidence>
<accession>A0A7J7ID84</accession>
<dbReference type="InterPro" id="IPR038469">
    <property type="entry name" value="tRNAHis_GuaTrfase_Thg1_sf"/>
</dbReference>
<dbReference type="InterPro" id="IPR007537">
    <property type="entry name" value="tRNAHis_GuaTrfase_Thg1"/>
</dbReference>
<evidence type="ECO:0000256" key="3">
    <source>
        <dbReference type="ARBA" id="ARBA00012511"/>
    </source>
</evidence>
<evidence type="ECO:0000256" key="11">
    <source>
        <dbReference type="ARBA" id="ARBA00032480"/>
    </source>
</evidence>
<evidence type="ECO:0000256" key="4">
    <source>
        <dbReference type="ARBA" id="ARBA00022679"/>
    </source>
</evidence>
<dbReference type="Pfam" id="PF14413">
    <property type="entry name" value="Thg1C"/>
    <property type="match status" value="1"/>
</dbReference>
<feature type="domain" description="tRNAHis guanylyltransferase catalytic" evidence="13">
    <location>
        <begin position="66"/>
        <end position="197"/>
    </location>
</feature>
<evidence type="ECO:0000256" key="6">
    <source>
        <dbReference type="ARBA" id="ARBA00022695"/>
    </source>
</evidence>
<comment type="catalytic activity">
    <reaction evidence="12">
        <text>a 5'-end ribonucleotide-tRNA(His) + GTP + ATP + H2O = a 5'-end phospho-guanosine-ribonucleotide-tRNA(His) + AMP + 2 diphosphate + H(+)</text>
        <dbReference type="Rhea" id="RHEA:54564"/>
        <dbReference type="Rhea" id="RHEA-COMP:14193"/>
        <dbReference type="Rhea" id="RHEA-COMP:14917"/>
        <dbReference type="ChEBI" id="CHEBI:15377"/>
        <dbReference type="ChEBI" id="CHEBI:15378"/>
        <dbReference type="ChEBI" id="CHEBI:30616"/>
        <dbReference type="ChEBI" id="CHEBI:33019"/>
        <dbReference type="ChEBI" id="CHEBI:37565"/>
        <dbReference type="ChEBI" id="CHEBI:138282"/>
        <dbReference type="ChEBI" id="CHEBI:141847"/>
        <dbReference type="ChEBI" id="CHEBI:456215"/>
        <dbReference type="EC" id="2.7.7.79"/>
    </reaction>
</comment>
<dbReference type="InterPro" id="IPR025845">
    <property type="entry name" value="Thg1_C_dom"/>
</dbReference>
<proteinExistence type="inferred from homology"/>
<evidence type="ECO:0000256" key="2">
    <source>
        <dbReference type="ARBA" id="ARBA00010113"/>
    </source>
</evidence>
<dbReference type="PANTHER" id="PTHR12729">
    <property type="entry name" value="TRNA(HIS) GUANYLYLTRANSFERASE-RELATED"/>
    <property type="match status" value="1"/>
</dbReference>
<comment type="caution">
    <text evidence="15">The sequence shown here is derived from an EMBL/GenBank/DDBJ whole genome shotgun (WGS) entry which is preliminary data.</text>
</comment>
<keyword evidence="10" id="KW-0342">GTP-binding</keyword>
<keyword evidence="16" id="KW-1185">Reference proteome</keyword>
<evidence type="ECO:0000259" key="13">
    <source>
        <dbReference type="Pfam" id="PF04446"/>
    </source>
</evidence>
<evidence type="ECO:0000256" key="12">
    <source>
        <dbReference type="ARBA" id="ARBA00047281"/>
    </source>
</evidence>
<protein>
    <recommendedName>
        <fullName evidence="3">tRNA(His) guanylyltransferase</fullName>
        <ecNumber evidence="3">2.7.7.79</ecNumber>
    </recommendedName>
    <alternativeName>
        <fullName evidence="11">tRNA-histidine guanylyltransferase</fullName>
    </alternativeName>
</protein>
<sequence>MDLIIQSGTRVDYTVFFGMKMDTRRCHPGASSVSRSPLASVPRSLNGYRGSLRDHAQAGEMANSKYEYIKSFETEDKIIPDVYITVRVDGRAFGKFAERHALHKPVDERLVALFNEVAARVVQAFSGQVALAYGHSDEYSFVFCRNVDVFRRRASKILSVIVSLFSSAFVRSWEKHFDASTPLQDLPSFDGRLLILPSFRHVRDYLAWRQVDCHINCQYNTAFWLLVQKDGLSKDEAHRALRGTDTGMKNEIMWQRGVNYNNLPQMHRKGSVVVWCRGRGDQNSRQVSRPLQNVYTPLPTEVHLLCLHCDLIRAADDDPLLFSSFGSLDEDVHR</sequence>
<dbReference type="GO" id="GO:0008193">
    <property type="term" value="F:tRNA guanylyltransferase activity"/>
    <property type="evidence" value="ECO:0007669"/>
    <property type="project" value="UniProtKB-EC"/>
</dbReference>
<dbReference type="GO" id="GO:0006400">
    <property type="term" value="P:tRNA modification"/>
    <property type="evidence" value="ECO:0007669"/>
    <property type="project" value="InterPro"/>
</dbReference>
<evidence type="ECO:0000256" key="9">
    <source>
        <dbReference type="ARBA" id="ARBA00022842"/>
    </source>
</evidence>
<dbReference type="EC" id="2.7.7.79" evidence="3"/>
<evidence type="ECO:0000256" key="10">
    <source>
        <dbReference type="ARBA" id="ARBA00023134"/>
    </source>
</evidence>
<evidence type="ECO:0000259" key="14">
    <source>
        <dbReference type="Pfam" id="PF14413"/>
    </source>
</evidence>
<dbReference type="OrthoDB" id="62560at2759"/>
<evidence type="ECO:0000256" key="8">
    <source>
        <dbReference type="ARBA" id="ARBA00022741"/>
    </source>
</evidence>
<dbReference type="PANTHER" id="PTHR12729:SF6">
    <property type="entry name" value="TRNA(HIS) GUANYLYLTRANSFERASE-RELATED"/>
    <property type="match status" value="1"/>
</dbReference>
<name>A0A7J7ID84_9RHOD</name>
<dbReference type="AlphaFoldDB" id="A0A7J7ID84"/>